<dbReference type="PANTHER" id="PTHR44846:SF1">
    <property type="entry name" value="MANNOSYL-D-GLYCERATE TRANSPORT_METABOLISM SYSTEM REPRESSOR MNGR-RELATED"/>
    <property type="match status" value="1"/>
</dbReference>
<evidence type="ECO:0000259" key="5">
    <source>
        <dbReference type="PROSITE" id="PS50949"/>
    </source>
</evidence>
<dbReference type="PRINTS" id="PR00035">
    <property type="entry name" value="HTHGNTR"/>
</dbReference>
<accession>A0ABW0FGE2</accession>
<evidence type="ECO:0000256" key="1">
    <source>
        <dbReference type="ARBA" id="ARBA00023015"/>
    </source>
</evidence>
<dbReference type="SMART" id="SM00345">
    <property type="entry name" value="HTH_GNTR"/>
    <property type="match status" value="1"/>
</dbReference>
<evidence type="ECO:0000256" key="3">
    <source>
        <dbReference type="ARBA" id="ARBA00023163"/>
    </source>
</evidence>
<protein>
    <submittedName>
        <fullName evidence="6">GntR family transcriptional regulator</fullName>
    </submittedName>
</protein>
<gene>
    <name evidence="6" type="ORF">ACFPK8_06385</name>
</gene>
<dbReference type="InterPro" id="IPR000524">
    <property type="entry name" value="Tscrpt_reg_HTH_GntR"/>
</dbReference>
<dbReference type="PANTHER" id="PTHR44846">
    <property type="entry name" value="MANNOSYL-D-GLYCERATE TRANSPORT/METABOLISM SYSTEM REPRESSOR MNGR-RELATED"/>
    <property type="match status" value="1"/>
</dbReference>
<evidence type="ECO:0000313" key="7">
    <source>
        <dbReference type="Proteomes" id="UP001595937"/>
    </source>
</evidence>
<dbReference type="InterPro" id="IPR050679">
    <property type="entry name" value="Bact_HTH_transcr_reg"/>
</dbReference>
<dbReference type="InterPro" id="IPR036388">
    <property type="entry name" value="WH-like_DNA-bd_sf"/>
</dbReference>
<dbReference type="InterPro" id="IPR011663">
    <property type="entry name" value="UTRA"/>
</dbReference>
<dbReference type="Gene3D" id="3.40.1410.10">
    <property type="entry name" value="Chorismate lyase-like"/>
    <property type="match status" value="1"/>
</dbReference>
<dbReference type="Gene3D" id="1.10.10.10">
    <property type="entry name" value="Winged helix-like DNA-binding domain superfamily/Winged helix DNA-binding domain"/>
    <property type="match status" value="1"/>
</dbReference>
<dbReference type="SMART" id="SM00866">
    <property type="entry name" value="UTRA"/>
    <property type="match status" value="1"/>
</dbReference>
<feature type="domain" description="HTH gntR-type" evidence="5">
    <location>
        <begin position="4"/>
        <end position="71"/>
    </location>
</feature>
<dbReference type="SUPFAM" id="SSF64288">
    <property type="entry name" value="Chorismate lyase-like"/>
    <property type="match status" value="1"/>
</dbReference>
<dbReference type="RefSeq" id="WP_343925778.1">
    <property type="nucleotide sequence ID" value="NZ_BAAAIR010000047.1"/>
</dbReference>
<dbReference type="Pfam" id="PF00392">
    <property type="entry name" value="GntR"/>
    <property type="match status" value="1"/>
</dbReference>
<dbReference type="PROSITE" id="PS50949">
    <property type="entry name" value="HTH_GNTR"/>
    <property type="match status" value="1"/>
</dbReference>
<sequence>MRPARIAHEVRDAIEARYIAGSEPSAVLPSERRLAAELGVARATVRAALAMLREQQQIRSTAGGPAMVIDPRLTKAPQLTSFTQDAQARGWRPSSQVLEAEEETADVTVARDLGIPPGNAVWRLRRLRLADASPMALEEVWLPQELFPGLLSEDLRGSLYELLETRYGSIVSRHDRRISAITVDAQHAELLEMPVGAAALFATQIGFDRRGRRLELGRSVYRGDRFDFTTVTFSMRRPGTRPETGSEDRAEGLLSPSRDGPGRRPPQTTGRATREARS</sequence>
<keyword evidence="7" id="KW-1185">Reference proteome</keyword>
<dbReference type="SUPFAM" id="SSF46785">
    <property type="entry name" value="Winged helix' DNA-binding domain"/>
    <property type="match status" value="1"/>
</dbReference>
<organism evidence="6 7">
    <name type="scientific">Brachybacterium tyrofermentans</name>
    <dbReference type="NCBI Taxonomy" id="47848"/>
    <lineage>
        <taxon>Bacteria</taxon>
        <taxon>Bacillati</taxon>
        <taxon>Actinomycetota</taxon>
        <taxon>Actinomycetes</taxon>
        <taxon>Micrococcales</taxon>
        <taxon>Dermabacteraceae</taxon>
        <taxon>Brachybacterium</taxon>
    </lineage>
</organism>
<feature type="region of interest" description="Disordered" evidence="4">
    <location>
        <begin position="235"/>
        <end position="278"/>
    </location>
</feature>
<keyword evidence="3" id="KW-0804">Transcription</keyword>
<proteinExistence type="predicted"/>
<evidence type="ECO:0000256" key="2">
    <source>
        <dbReference type="ARBA" id="ARBA00023125"/>
    </source>
</evidence>
<dbReference type="Proteomes" id="UP001595937">
    <property type="component" value="Unassembled WGS sequence"/>
</dbReference>
<dbReference type="GeneID" id="303298688"/>
<dbReference type="InterPro" id="IPR036390">
    <property type="entry name" value="WH_DNA-bd_sf"/>
</dbReference>
<evidence type="ECO:0000256" key="4">
    <source>
        <dbReference type="SAM" id="MobiDB-lite"/>
    </source>
</evidence>
<reference evidence="7" key="1">
    <citation type="journal article" date="2019" name="Int. J. Syst. Evol. Microbiol.">
        <title>The Global Catalogue of Microorganisms (GCM) 10K type strain sequencing project: providing services to taxonomists for standard genome sequencing and annotation.</title>
        <authorList>
            <consortium name="The Broad Institute Genomics Platform"/>
            <consortium name="The Broad Institute Genome Sequencing Center for Infectious Disease"/>
            <person name="Wu L."/>
            <person name="Ma J."/>
        </authorList>
    </citation>
    <scope>NUCLEOTIDE SEQUENCE [LARGE SCALE GENOMIC DNA]</scope>
    <source>
        <strain evidence="7">CGMCC 1.16455</strain>
    </source>
</reference>
<keyword evidence="1" id="KW-0805">Transcription regulation</keyword>
<comment type="caution">
    <text evidence="6">The sequence shown here is derived from an EMBL/GenBank/DDBJ whole genome shotgun (WGS) entry which is preliminary data.</text>
</comment>
<dbReference type="Pfam" id="PF07702">
    <property type="entry name" value="UTRA"/>
    <property type="match status" value="1"/>
</dbReference>
<keyword evidence="2" id="KW-0238">DNA-binding</keyword>
<evidence type="ECO:0000313" key="6">
    <source>
        <dbReference type="EMBL" id="MFC5297134.1"/>
    </source>
</evidence>
<dbReference type="EMBL" id="JBHSLN010000019">
    <property type="protein sequence ID" value="MFC5297134.1"/>
    <property type="molecule type" value="Genomic_DNA"/>
</dbReference>
<dbReference type="InterPro" id="IPR028978">
    <property type="entry name" value="Chorismate_lyase_/UTRA_dom_sf"/>
</dbReference>
<name>A0ABW0FGE2_9MICO</name>